<organism evidence="1 2">
    <name type="scientific">Polyporus arcularius HHB13444</name>
    <dbReference type="NCBI Taxonomy" id="1314778"/>
    <lineage>
        <taxon>Eukaryota</taxon>
        <taxon>Fungi</taxon>
        <taxon>Dikarya</taxon>
        <taxon>Basidiomycota</taxon>
        <taxon>Agaricomycotina</taxon>
        <taxon>Agaricomycetes</taxon>
        <taxon>Polyporales</taxon>
        <taxon>Polyporaceae</taxon>
        <taxon>Polyporus</taxon>
    </lineage>
</organism>
<dbReference type="Proteomes" id="UP000308197">
    <property type="component" value="Unassembled WGS sequence"/>
</dbReference>
<gene>
    <name evidence="1" type="ORF">K466DRAFT_445676</name>
</gene>
<feature type="non-terminal residue" evidence="1">
    <location>
        <position position="1"/>
    </location>
</feature>
<proteinExistence type="predicted"/>
<dbReference type="EMBL" id="ML212235">
    <property type="protein sequence ID" value="TFK78965.1"/>
    <property type="molecule type" value="Genomic_DNA"/>
</dbReference>
<dbReference type="AlphaFoldDB" id="A0A5C3NNZ5"/>
<sequence>YAPFPNVSTFEFLYWQHTGTHNKSDIQMNSLACAMQEPDFSTADLAGFNAARALKRLDDYVEEEAGSPFSANNGWIQGEVHVHVPKEGVRYASEEDAPVFTLKGVWHRRFREVIRCALQQDCVKDWHMIPHRLFVCLPP</sequence>
<feature type="non-terminal residue" evidence="1">
    <location>
        <position position="139"/>
    </location>
</feature>
<protein>
    <submittedName>
        <fullName evidence="1">Uncharacterized protein</fullName>
    </submittedName>
</protein>
<dbReference type="STRING" id="1314778.A0A5C3NNZ5"/>
<name>A0A5C3NNZ5_9APHY</name>
<keyword evidence="2" id="KW-1185">Reference proteome</keyword>
<evidence type="ECO:0000313" key="1">
    <source>
        <dbReference type="EMBL" id="TFK78965.1"/>
    </source>
</evidence>
<dbReference type="InParanoid" id="A0A5C3NNZ5"/>
<accession>A0A5C3NNZ5</accession>
<evidence type="ECO:0000313" key="2">
    <source>
        <dbReference type="Proteomes" id="UP000308197"/>
    </source>
</evidence>
<reference evidence="1 2" key="1">
    <citation type="journal article" date="2019" name="Nat. Ecol. Evol.">
        <title>Megaphylogeny resolves global patterns of mushroom evolution.</title>
        <authorList>
            <person name="Varga T."/>
            <person name="Krizsan K."/>
            <person name="Foldi C."/>
            <person name="Dima B."/>
            <person name="Sanchez-Garcia M."/>
            <person name="Sanchez-Ramirez S."/>
            <person name="Szollosi G.J."/>
            <person name="Szarkandi J.G."/>
            <person name="Papp V."/>
            <person name="Albert L."/>
            <person name="Andreopoulos W."/>
            <person name="Angelini C."/>
            <person name="Antonin V."/>
            <person name="Barry K.W."/>
            <person name="Bougher N.L."/>
            <person name="Buchanan P."/>
            <person name="Buyck B."/>
            <person name="Bense V."/>
            <person name="Catcheside P."/>
            <person name="Chovatia M."/>
            <person name="Cooper J."/>
            <person name="Damon W."/>
            <person name="Desjardin D."/>
            <person name="Finy P."/>
            <person name="Geml J."/>
            <person name="Haridas S."/>
            <person name="Hughes K."/>
            <person name="Justo A."/>
            <person name="Karasinski D."/>
            <person name="Kautmanova I."/>
            <person name="Kiss B."/>
            <person name="Kocsube S."/>
            <person name="Kotiranta H."/>
            <person name="LaButti K.M."/>
            <person name="Lechner B.E."/>
            <person name="Liimatainen K."/>
            <person name="Lipzen A."/>
            <person name="Lukacs Z."/>
            <person name="Mihaltcheva S."/>
            <person name="Morgado L.N."/>
            <person name="Niskanen T."/>
            <person name="Noordeloos M.E."/>
            <person name="Ohm R.A."/>
            <person name="Ortiz-Santana B."/>
            <person name="Ovrebo C."/>
            <person name="Racz N."/>
            <person name="Riley R."/>
            <person name="Savchenko A."/>
            <person name="Shiryaev A."/>
            <person name="Soop K."/>
            <person name="Spirin V."/>
            <person name="Szebenyi C."/>
            <person name="Tomsovsky M."/>
            <person name="Tulloss R.E."/>
            <person name="Uehling J."/>
            <person name="Grigoriev I.V."/>
            <person name="Vagvolgyi C."/>
            <person name="Papp T."/>
            <person name="Martin F.M."/>
            <person name="Miettinen O."/>
            <person name="Hibbett D.S."/>
            <person name="Nagy L.G."/>
        </authorList>
    </citation>
    <scope>NUCLEOTIDE SEQUENCE [LARGE SCALE GENOMIC DNA]</scope>
    <source>
        <strain evidence="1 2">HHB13444</strain>
    </source>
</reference>